<reference evidence="34 35" key="1">
    <citation type="submission" date="2019-08" db="EMBL/GenBank/DDBJ databases">
        <authorList>
            <person name="Alioto T."/>
            <person name="Alioto T."/>
            <person name="Gomez Garrido J."/>
        </authorList>
    </citation>
    <scope>NUCLEOTIDE SEQUENCE [LARGE SCALE GENOMIC DNA]</scope>
</reference>
<keyword evidence="7" id="KW-0597">Phosphoprotein</keyword>
<dbReference type="InterPro" id="IPR000152">
    <property type="entry name" value="EGF-type_Asp/Asn_hydroxyl_site"/>
</dbReference>
<keyword evidence="20" id="KW-0325">Glycoprotein</keyword>
<evidence type="ECO:0000256" key="5">
    <source>
        <dbReference type="ARBA" id="ARBA00022536"/>
    </source>
</evidence>
<dbReference type="SUPFAM" id="SSF49854">
    <property type="entry name" value="Spermadhesin, CUB domain"/>
    <property type="match status" value="26"/>
</dbReference>
<keyword evidence="14" id="KW-0106">Calcium</keyword>
<dbReference type="SMART" id="SM00181">
    <property type="entry name" value="EGF"/>
    <property type="match status" value="8"/>
</dbReference>
<feature type="domain" description="CUB" evidence="32">
    <location>
        <begin position="2932"/>
        <end position="3046"/>
    </location>
</feature>
<feature type="domain" description="CUB" evidence="32">
    <location>
        <begin position="506"/>
        <end position="620"/>
    </location>
</feature>
<feature type="domain" description="CUB" evidence="32">
    <location>
        <begin position="3668"/>
        <end position="3782"/>
    </location>
</feature>
<evidence type="ECO:0000256" key="20">
    <source>
        <dbReference type="ARBA" id="ARBA00023180"/>
    </source>
</evidence>
<evidence type="ECO:0000256" key="21">
    <source>
        <dbReference type="ARBA" id="ARBA00023221"/>
    </source>
</evidence>
<evidence type="ECO:0000256" key="14">
    <source>
        <dbReference type="ARBA" id="ARBA00022837"/>
    </source>
</evidence>
<dbReference type="InterPro" id="IPR024731">
    <property type="entry name" value="NELL2-like_EGF"/>
</dbReference>
<feature type="domain" description="CUB" evidence="32">
    <location>
        <begin position="3047"/>
        <end position="3161"/>
    </location>
</feature>
<dbReference type="Pfam" id="PF00431">
    <property type="entry name" value="CUB"/>
    <property type="match status" value="21"/>
</dbReference>
<feature type="domain" description="CUB" evidence="32">
    <location>
        <begin position="2702"/>
        <end position="2812"/>
    </location>
</feature>
<dbReference type="Proteomes" id="UP000325440">
    <property type="component" value="Unassembled WGS sequence"/>
</dbReference>
<evidence type="ECO:0000256" key="26">
    <source>
        <dbReference type="ARBA" id="ARBA00049611"/>
    </source>
</evidence>
<feature type="domain" description="EGF-like" evidence="33">
    <location>
        <begin position="156"/>
        <end position="192"/>
    </location>
</feature>
<keyword evidence="23" id="KW-0170">Cobalt</keyword>
<dbReference type="PROSITE" id="PS50026">
    <property type="entry name" value="EGF_3"/>
    <property type="match status" value="5"/>
</dbReference>
<feature type="disulfide bond" evidence="29">
    <location>
        <begin position="490"/>
        <end position="499"/>
    </location>
</feature>
<evidence type="ECO:0000256" key="22">
    <source>
        <dbReference type="ARBA" id="ARBA00023228"/>
    </source>
</evidence>
<dbReference type="Pfam" id="PF00008">
    <property type="entry name" value="EGF"/>
    <property type="match status" value="2"/>
</dbReference>
<keyword evidence="35" id="KW-1185">Reference proteome</keyword>
<evidence type="ECO:0000256" key="3">
    <source>
        <dbReference type="ARBA" id="ARBA00022448"/>
    </source>
</evidence>
<evidence type="ECO:0000256" key="17">
    <source>
        <dbReference type="ARBA" id="ARBA00023136"/>
    </source>
</evidence>
<keyword evidence="4" id="KW-1003">Cell membrane</keyword>
<evidence type="ECO:0000256" key="11">
    <source>
        <dbReference type="ARBA" id="ARBA00022729"/>
    </source>
</evidence>
<keyword evidence="3" id="KW-0813">Transport</keyword>
<dbReference type="FunFam" id="2.60.120.290:FF:000005">
    <property type="entry name" value="Procollagen C-endopeptidase enhancer 1"/>
    <property type="match status" value="4"/>
</dbReference>
<dbReference type="InterPro" id="IPR001881">
    <property type="entry name" value="EGF-like_Ca-bd_dom"/>
</dbReference>
<evidence type="ECO:0000256" key="10">
    <source>
        <dbReference type="ARBA" id="ARBA00022723"/>
    </source>
</evidence>
<dbReference type="FunFam" id="2.60.120.290:FF:000013">
    <property type="entry name" value="Membrane frizzled-related protein"/>
    <property type="match status" value="6"/>
</dbReference>
<keyword evidence="21" id="KW-0753">Steroid metabolism</keyword>
<dbReference type="CDD" id="cd00041">
    <property type="entry name" value="CUB"/>
    <property type="match status" value="20"/>
</dbReference>
<dbReference type="CDD" id="cd00054">
    <property type="entry name" value="EGF_CA"/>
    <property type="match status" value="6"/>
</dbReference>
<feature type="domain" description="EGF-like" evidence="33">
    <location>
        <begin position="377"/>
        <end position="418"/>
    </location>
</feature>
<dbReference type="FunFam" id="2.10.25.10:FF:000260">
    <property type="entry name" value="Notch receptor 4"/>
    <property type="match status" value="1"/>
</dbReference>
<keyword evidence="8" id="KW-0846">Cobalamin</keyword>
<evidence type="ECO:0000256" key="19">
    <source>
        <dbReference type="ARBA" id="ARBA00023166"/>
    </source>
</evidence>
<dbReference type="GO" id="GO:0005768">
    <property type="term" value="C:endosome"/>
    <property type="evidence" value="ECO:0007669"/>
    <property type="project" value="UniProtKB-SubCell"/>
</dbReference>
<comment type="subcellular location">
    <subcellularLocation>
        <location evidence="2">Cell membrane</location>
        <topology evidence="2">Peripheral membrane protein</topology>
    </subcellularLocation>
    <subcellularLocation>
        <location evidence="1">Endosome</location>
    </subcellularLocation>
    <subcellularLocation>
        <location evidence="24">Lysosome membrane</location>
        <topology evidence="24">Peripheral membrane protein</topology>
    </subcellularLocation>
</comment>
<feature type="signal peptide" evidence="31">
    <location>
        <begin position="1"/>
        <end position="18"/>
    </location>
</feature>
<dbReference type="InterPro" id="IPR035914">
    <property type="entry name" value="Sperma_CUB_dom_sf"/>
</dbReference>
<dbReference type="InterPro" id="IPR049883">
    <property type="entry name" value="NOTCH1_EGF-like"/>
</dbReference>
<dbReference type="OrthoDB" id="10009301at2759"/>
<feature type="disulfide bond" evidence="29">
    <location>
        <begin position="450"/>
        <end position="459"/>
    </location>
</feature>
<keyword evidence="9" id="KW-0165">Cleavage on pair of basic residues</keyword>
<evidence type="ECO:0000259" key="32">
    <source>
        <dbReference type="PROSITE" id="PS01180"/>
    </source>
</evidence>
<evidence type="ECO:0000313" key="34">
    <source>
        <dbReference type="EMBL" id="VVC39264.1"/>
    </source>
</evidence>
<feature type="domain" description="CUB" evidence="32">
    <location>
        <begin position="1945"/>
        <end position="2058"/>
    </location>
</feature>
<dbReference type="GO" id="GO:0008203">
    <property type="term" value="P:cholesterol metabolic process"/>
    <property type="evidence" value="ECO:0007669"/>
    <property type="project" value="UniProtKB-KW"/>
</dbReference>
<dbReference type="FunFam" id="2.10.25.10:FF:000379">
    <property type="entry name" value="Cubilin"/>
    <property type="match status" value="1"/>
</dbReference>
<dbReference type="GO" id="GO:0005509">
    <property type="term" value="F:calcium ion binding"/>
    <property type="evidence" value="ECO:0007669"/>
    <property type="project" value="InterPro"/>
</dbReference>
<feature type="disulfide bond" evidence="29">
    <location>
        <begin position="225"/>
        <end position="234"/>
    </location>
</feature>
<dbReference type="PROSITE" id="PS00022">
    <property type="entry name" value="EGF_1"/>
    <property type="match status" value="4"/>
</dbReference>
<keyword evidence="22" id="KW-0458">Lysosome</keyword>
<feature type="disulfide bond" evidence="28">
    <location>
        <begin position="624"/>
        <end position="651"/>
    </location>
</feature>
<feature type="domain" description="CUB" evidence="32">
    <location>
        <begin position="2575"/>
        <end position="2697"/>
    </location>
</feature>
<dbReference type="EMBL" id="CABPRJ010001894">
    <property type="protein sequence ID" value="VVC39264.1"/>
    <property type="molecule type" value="Genomic_DNA"/>
</dbReference>
<dbReference type="Gene3D" id="2.10.25.10">
    <property type="entry name" value="Laminin"/>
    <property type="match status" value="7"/>
</dbReference>
<evidence type="ECO:0000256" key="9">
    <source>
        <dbReference type="ARBA" id="ARBA00022685"/>
    </source>
</evidence>
<evidence type="ECO:0000313" key="35">
    <source>
        <dbReference type="Proteomes" id="UP000325440"/>
    </source>
</evidence>
<feature type="domain" description="CUB" evidence="32">
    <location>
        <begin position="1588"/>
        <end position="1701"/>
    </location>
</feature>
<feature type="disulfide bond" evidence="29">
    <location>
        <begin position="182"/>
        <end position="191"/>
    </location>
</feature>
<evidence type="ECO:0000256" key="18">
    <source>
        <dbReference type="ARBA" id="ARBA00023157"/>
    </source>
</evidence>
<organism evidence="34 35">
    <name type="scientific">Cinara cedri</name>
    <dbReference type="NCBI Taxonomy" id="506608"/>
    <lineage>
        <taxon>Eukaryota</taxon>
        <taxon>Metazoa</taxon>
        <taxon>Ecdysozoa</taxon>
        <taxon>Arthropoda</taxon>
        <taxon>Hexapoda</taxon>
        <taxon>Insecta</taxon>
        <taxon>Pterygota</taxon>
        <taxon>Neoptera</taxon>
        <taxon>Paraneoptera</taxon>
        <taxon>Hemiptera</taxon>
        <taxon>Sternorrhyncha</taxon>
        <taxon>Aphidomorpha</taxon>
        <taxon>Aphidoidea</taxon>
        <taxon>Aphididae</taxon>
        <taxon>Lachninae</taxon>
        <taxon>Cinara</taxon>
    </lineage>
</organism>
<feature type="domain" description="CUB" evidence="32">
    <location>
        <begin position="2202"/>
        <end position="2315"/>
    </location>
</feature>
<keyword evidence="11 31" id="KW-0732">Signal</keyword>
<feature type="domain" description="CUB" evidence="32">
    <location>
        <begin position="3430"/>
        <end position="3547"/>
    </location>
</feature>
<evidence type="ECO:0000256" key="4">
    <source>
        <dbReference type="ARBA" id="ARBA00022475"/>
    </source>
</evidence>
<sequence>MRFLFYILLSILIPAALGLYSNQPRFRSENGHLYIESSTSHNVSLNIKGQGYINVNNENLLQIIRLAKEAWDEIESFRSNDLPEFADSVKAISPMFDGPKSLTDRVTSLEMQMMNGTLSSTLPSKGKSETVLNAGKLEIRLNNLEKKINILTNLLSTSECLSNPCQNGGTCMDLYNGFQCNCPHNWQGKQCELDVDECVRFLHTDLGCQNGAECKNTPGSYECLCAPNWYGLRCTKKKNDCNFASSSELCGNGVCINQASAIGYTCICNQGWTTEDGRINPACTKDVDECKENSHTCSAEPLVECKNTRGSFTCGNCPIGFEGDGFLCTDVNECLVDNGGCSTNPRVPCINTRGSFKCGLCPPGYSGDGFNCVYIDNGGACAINNGGCHPNADCTVYAETTIQCTCRRGYVGNGHVCVKDSSATNVCANNPCGLHGSCISNGNNTFSCECNEGYIGNTCNIHRENPCFRNPCRNGYCIPEMESYTYSCHCDPGYFGDLCDSALEQCGGFLFVPNITIRHPESNTTYLDNENCVWNIIVNETKVLNISFVWIDVEKSIDCFRDYIEITNNEIEGGRTLGKFCGNTLPMNNSIISDSNHVLIHFHSDSTMSYLGFELQYTSINPYCGGVIHIDSHGTLSSPGSPGKYPPNRDCYWTLDAQPEMRIQLLFFSLQLEHHVNCSYDYLEIRDGITQQSPVLAKLCNSVLPSPILTSGSNAHLYFHSDDNNQDYGFQMAYSLVTGVPGCGGIHTAPMGIITSPTDFSSDTTQYLNNLKCEWHIKIPLNQKIKLVFIKKFILEFSEDCSSDFLEIHDGPSIKSPLIGRYCGTINNFDEAIITNSNEVTLYFKSDISIAAHGFTIKYETFCGGTFTDNNGIIESPFYPNPYPDNKICIYLIEQPIGKAIQLSFLDMNIEKLSSDTDCYYDSLEIRDGDNENSTLIALLCGNIQTNSMLPYISTHNYMWLKFTTDHSNNNKGFRANYSTIDLGCGGILKNPTGTIQSPKHAEYYLHNQNCEWIITVNRSSRIQLTWLTFALENERNCVKDYVEVYDNSISGNASKIARYCGTKVPPILTSLGNQLTIIFKTDHSVALDGFMLTYSSLKNAQMCGGNFFTSEGFIQSPGFPDNYPNMKNCIWVINVPVTNQIELNITEFELEKSADCRFDFLEIRNGGYSTSPLIGKYCGTNILPIISSIGNSLFIKFVSDNSKSQKGFFMQWYTMTRGCGGILNSGVGHITSPNYPLPIQETLECFYKIVVVQGSKIKVTLLDIELNSDIFYGTCKENFLEFYDGGNTASKLLETLCSDRYVSTIIQSSSNQMFIKYRIKDFPAGRGFSLMYDTDCNVILKGHQGAIEITKQETQRLNNCSWTIMAPQGNRVNMTFTFLKVLKSRFKNIFFNRSNQMLKNHSYNTKLTIFEGANINQMNTVLWEIQPDSLGAPPLITSTTNFVRVSYNIENRPFMFEYDSFRMEWIVDGCGGVLKQFKGGFTSPGYPRSSPINSTCEWNIITEYGLTIQITIHEFSFESRSPCSSGSLLIYSGHDDSGPELLNICRTQTRPIIVTSGGNEAFVRFQSGFKSERKSFKATFITALSKCGGSFTAPQGIIHTTNYPHNYDSRSSCMWYIQIAETHLINLTFVDFNTRNNYPEISEDKVIVYDGLLDGNVLLNHSGNSIPPPIISSSNRLLVSFEVGKRNIRAKGFKAIYTMACGAKLITNDSGIITSDPSSVLHENCTWTIISDTPQSKVSLTFTHIDIVHNLAITSVKITNQTNDVCNNPYYSTIIRVLDGSDSDAPEIIKLCNSDRIPSIIVSNSPAIRIEFTGNSNGLDSFSAEYSVRSIACGGTYDTLRGTISTPNYPYNYFRDSECYWILKSSVGNRVSLNFIDFQLEEDEFCNEDYVEIRENDSIGTVLGIFCGPNLPTNITTSSALWVKFRSNSIGSAKGFTADFKYVTDNYLIQTSGEISNPMYPKIYRNSEDYSWTINVEENKKIRIVVKEFTSSSLVHYLKIYDGPNTEALTLLDRNSLNYNIDLNEAIFSSTNIVHILLKAGSKDIGGIIFLLSWTQVDKQNPEEYYQLEISDKESNFTYFLSRNTNASMIITSPGYPYGYSNDLHVNWTIHTDQYHHIEVKFLDVDLSHMRLNVERIFGDYITVKTVDPDTATTIPLKKIDMFYNTKTNDKVIGKNKVIISFNSDSLYNGTGFKAEVKTKCGSSLRELSGIIDTSYIVNDDYNICIWNVTVRPGKTVLVKLLNIQLISHKPCVDSYVLLKNGLNEDSPVLGQGKYCEKTELPELNTTNNKLQIEIKFKPGETIRMSFKEKSLHCGGQIHLNRLYNVTQITSPAFPDQPPAHTECIWIVVAPLGDQISLHIEDIDLSEDHKCKNEYLEFRDGAARFSPLISNICQDTTISDIKTTENFLYIKYFIGSSVRSNGFRLNVSIAKCGGVLRGLRGMIFSPNYPASYESNIDCEYRIIANYNYKISLNFDLVHLKQRFPYNKITSTPDNKTNNYSTTFDDSLSVYDVDPVNNTRVMITEIFGSNPPTSIVSAGRELVIIFKSHIENGPFYIKDEQAKFVIAYFVQYNGCDKMYSDVESGIITSPRYGLNVGRIYCTYTIKVPRGRRITAELVKGKSIGYNCVNDPLYNKQYNEQIIVVQRRMRYPDRNLCIDPVWKSSLSYVYESISNEMTLFYKYLSGTQVGFQIKFSSNKPSLCGGIVDASIKGKINLPFGNFNSYICQWSFTNMNGTTVIVANFNVTLDIINCRNNYLIMVTNEEETIDILNYCPDSNKTNEKYTAISPLPLTNLLVKSNSKITNLTATFEYFVNSCGGKIRGEKVTITSPNYPENYQQTTKCAWFVELNSETVTIHFNDIDLESSCDSNYLMIYNGMSPESPVLGKYCGNVVPENLVASTSSNVIWIVFSSDNGNSNKKGFNITLESTQVGCGNVYVSDTGEITSKNYPNLYPNNEECEWTISMKEGNRISLKFIERFNLEQSVNCTKDYLQIFDYIDGDWVPIVDRLCGRKVPPVFNSTETKLKIRLKTDSVLQGDGFKAIWKSFCGGIFTENSGRIISPNYPESYKSDIQCNYTILAPKKFIQLFFKTFDLEDSAKCYFDNLTIYNKVGKFDSKSEHLVGTYCGINVPQTMRFVHSAMLIFKTDDSIFYKGFEIHYVLQGCGGEIKTPGIIEPPTEVDAIISGVTSRLNCSWVIRAPPEQVIQLTFTQLNLTSYNTESETNAYNLFDNGSGCPDTDVLLIYDETTMKSNSSKFLGVLCNDYEKLPVIITSKTNKMIVQYKFENARNYKTFIGLISFIYDESKGCGGTIRLNASNNMSNYTLKLPKFPEKTTLDCGWLILVEPSYTVKIQVVNYVETPKCPSHAMGCGSIQFLDGPGRLAPKIHQFYPGNNSYPPLLSSGSVAFIRYRILDINYDVHFEINITTAISACGKMILPVTNQTEVLTSPNYPLSNGINLVCTWSLIMKRFNPVIMLRFTDLDLGDTKDCLFDYLEISYTPVDMTATSIRVCHKEHEFDLVSHTSSDVVLKLKTGGQTKSRGFRLEYTSSRCQTIYNKSNGRIIFDNAPGTVDSLDCTFTINATQPNATISVYFLKFLISGPPGENYLKVYDGPAIPSLLMSNMTGLPSNMSILPSPIFSHGSKLTFSYKVTGTLWPVDMIYTITDQGRGCGGRIFNSEGRVTSPLYPLIYKKSTACRWDISVPRPYSIAIKFEILDLSKSETCNTNYLEMFNVDQNTGKSSFIAKYCSGDIPDDHISQTGAVFIRYVTTVHNTGSGWVLNFKMK</sequence>
<dbReference type="GO" id="GO:0005765">
    <property type="term" value="C:lysosomal membrane"/>
    <property type="evidence" value="ECO:0007669"/>
    <property type="project" value="UniProtKB-SubCell"/>
</dbReference>
<evidence type="ECO:0000256" key="2">
    <source>
        <dbReference type="ARBA" id="ARBA00004202"/>
    </source>
</evidence>
<dbReference type="InterPro" id="IPR000859">
    <property type="entry name" value="CUB_dom"/>
</dbReference>
<evidence type="ECO:0000256" key="6">
    <source>
        <dbReference type="ARBA" id="ARBA00022548"/>
    </source>
</evidence>
<comment type="subunit">
    <text evidence="27">Interacts with AMN. Component of the cubam complex composed of one CUBN trimer and one AMN chain. The cubam complex can dimerize. Interacts with LRP2 in a dual-receptor complex in a calcium-dependent manner. Found in a complex with PID1/PCLI1, LRP1 and CUBNI. Interacts with LRP1 and PID1/PCLI1.</text>
</comment>
<protein>
    <recommendedName>
        <fullName evidence="25">Cubilin</fullName>
    </recommendedName>
</protein>
<feature type="domain" description="CUB" evidence="32">
    <location>
        <begin position="743"/>
        <end position="862"/>
    </location>
</feature>
<evidence type="ECO:0000256" key="1">
    <source>
        <dbReference type="ARBA" id="ARBA00004177"/>
    </source>
</evidence>
<keyword evidence="13" id="KW-0967">Endosome</keyword>
<evidence type="ECO:0000256" key="12">
    <source>
        <dbReference type="ARBA" id="ARBA00022737"/>
    </source>
</evidence>
<feature type="domain" description="CUB" evidence="32">
    <location>
        <begin position="3163"/>
        <end position="3299"/>
    </location>
</feature>
<feature type="coiled-coil region" evidence="30">
    <location>
        <begin position="127"/>
        <end position="161"/>
    </location>
</feature>
<keyword evidence="30" id="KW-0175">Coiled coil</keyword>
<dbReference type="GO" id="GO:0016324">
    <property type="term" value="C:apical plasma membrane"/>
    <property type="evidence" value="ECO:0007669"/>
    <property type="project" value="UniProtKB-ARBA"/>
</dbReference>
<feature type="domain" description="CUB" evidence="32">
    <location>
        <begin position="1104"/>
        <end position="1216"/>
    </location>
</feature>
<keyword evidence="5 29" id="KW-0245">EGF-like domain</keyword>
<name>A0A5E4N6P5_9HEMI</name>
<feature type="disulfide bond" evidence="29">
    <location>
        <begin position="467"/>
        <end position="477"/>
    </location>
</feature>
<feature type="domain" description="CUB" evidence="32">
    <location>
        <begin position="1220"/>
        <end position="1336"/>
    </location>
</feature>
<feature type="domain" description="CUB" evidence="32">
    <location>
        <begin position="3306"/>
        <end position="3426"/>
    </location>
</feature>
<accession>A0A5E4N6P5</accession>
<feature type="domain" description="CUB" evidence="32">
    <location>
        <begin position="1471"/>
        <end position="1584"/>
    </location>
</feature>
<feature type="domain" description="CUB" evidence="32">
    <location>
        <begin position="1834"/>
        <end position="1944"/>
    </location>
</feature>
<keyword evidence="10" id="KW-0479">Metal-binding</keyword>
<proteinExistence type="predicted"/>
<keyword evidence="19" id="KW-1207">Sterol metabolism</keyword>
<feature type="domain" description="EGF-like" evidence="33">
    <location>
        <begin position="463"/>
        <end position="500"/>
    </location>
</feature>
<feature type="domain" description="CUB" evidence="32">
    <location>
        <begin position="985"/>
        <end position="1098"/>
    </location>
</feature>
<keyword evidence="15" id="KW-0653">Protein transport</keyword>
<dbReference type="SUPFAM" id="SSF57196">
    <property type="entry name" value="EGF/Laminin"/>
    <property type="match status" value="6"/>
</dbReference>
<evidence type="ECO:0000256" key="30">
    <source>
        <dbReference type="SAM" id="Coils"/>
    </source>
</evidence>
<evidence type="ECO:0000256" key="13">
    <source>
        <dbReference type="ARBA" id="ARBA00022753"/>
    </source>
</evidence>
<dbReference type="GO" id="GO:0031419">
    <property type="term" value="F:cobalamin binding"/>
    <property type="evidence" value="ECO:0007669"/>
    <property type="project" value="UniProtKB-KW"/>
</dbReference>
<feature type="domain" description="CUB" evidence="32">
    <location>
        <begin position="863"/>
        <end position="981"/>
    </location>
</feature>
<gene>
    <name evidence="34" type="ORF">CINCED_3A020407</name>
</gene>
<feature type="domain" description="CUB" evidence="32">
    <location>
        <begin position="2816"/>
        <end position="2928"/>
    </location>
</feature>
<dbReference type="InterPro" id="IPR018097">
    <property type="entry name" value="EGF_Ca-bd_CS"/>
</dbReference>
<dbReference type="Pfam" id="PF07645">
    <property type="entry name" value="EGF_CA"/>
    <property type="match status" value="2"/>
</dbReference>
<evidence type="ECO:0000256" key="8">
    <source>
        <dbReference type="ARBA" id="ARBA00022628"/>
    </source>
</evidence>
<keyword evidence="12" id="KW-0677">Repeat</keyword>
<keyword evidence="16" id="KW-0443">Lipid metabolism</keyword>
<dbReference type="Pfam" id="PF12947">
    <property type="entry name" value="EGF_3"/>
    <property type="match status" value="1"/>
</dbReference>
<comment type="function">
    <text evidence="26">Endocytic receptor which plays a role in lipoprotein, vitamin and iron metabolism by facilitating their uptake. Acts together with LRP2 to mediate endocytosis of high-density lipoproteins, GC, hemoglobin, ALB, TF and SCGB1A1. Acts together with AMN to mediate endocytosis of the CBLIF-cobalamin complex. Binds to ALB, MB, Kappa and lambda-light chains, TF, hemoglobin, GC, SCGB1A1, APOA1, high density lipoprotein, and the CBLIF-cobalamin complex. Ligand binding requires calcium. Serves as important transporter in several absorptive epithelia, including intestine, renal proximal tubules and embryonic yolk sac. May play an important role in the development of the peri-implantation embryo through internalization of APOA1 and cholesterol. Binds to LGALS3 at the maternal-fetal interface.</text>
</comment>
<evidence type="ECO:0000256" key="25">
    <source>
        <dbReference type="ARBA" id="ARBA00023878"/>
    </source>
</evidence>
<dbReference type="FunFam" id="2.60.120.290:FF:000003">
    <property type="entry name" value="Neuropilin"/>
    <property type="match status" value="1"/>
</dbReference>
<dbReference type="PROSITE" id="PS01180">
    <property type="entry name" value="CUB"/>
    <property type="match status" value="25"/>
</dbReference>
<keyword evidence="6" id="KW-0153">Cholesterol metabolism</keyword>
<dbReference type="PROSITE" id="PS01187">
    <property type="entry name" value="EGF_CA"/>
    <property type="match status" value="2"/>
</dbReference>
<feature type="domain" description="EGF-like" evidence="33">
    <location>
        <begin position="423"/>
        <end position="460"/>
    </location>
</feature>
<dbReference type="SMART" id="SM00042">
    <property type="entry name" value="CUB"/>
    <property type="match status" value="25"/>
</dbReference>
<evidence type="ECO:0000256" key="28">
    <source>
        <dbReference type="PROSITE-ProRule" id="PRU00059"/>
    </source>
</evidence>
<feature type="domain" description="CUB" evidence="32">
    <location>
        <begin position="2433"/>
        <end position="2571"/>
    </location>
</feature>
<feature type="domain" description="CUB" evidence="32">
    <location>
        <begin position="2078"/>
        <end position="2201"/>
    </location>
</feature>
<dbReference type="InterPro" id="IPR000742">
    <property type="entry name" value="EGF"/>
</dbReference>
<evidence type="ECO:0000259" key="33">
    <source>
        <dbReference type="PROSITE" id="PS50026"/>
    </source>
</evidence>
<dbReference type="PANTHER" id="PTHR24251">
    <property type="entry name" value="OVOCHYMASE-RELATED"/>
    <property type="match status" value="1"/>
</dbReference>
<feature type="chain" id="PRO_5023046061" description="Cubilin" evidence="31">
    <location>
        <begin position="19"/>
        <end position="3782"/>
    </location>
</feature>
<evidence type="ECO:0000256" key="31">
    <source>
        <dbReference type="SAM" id="SignalP"/>
    </source>
</evidence>
<evidence type="ECO:0000256" key="15">
    <source>
        <dbReference type="ARBA" id="ARBA00022927"/>
    </source>
</evidence>
<evidence type="ECO:0000256" key="23">
    <source>
        <dbReference type="ARBA" id="ARBA00023285"/>
    </source>
</evidence>
<evidence type="ECO:0000256" key="16">
    <source>
        <dbReference type="ARBA" id="ARBA00023098"/>
    </source>
</evidence>
<evidence type="ECO:0000256" key="27">
    <source>
        <dbReference type="ARBA" id="ARBA00049703"/>
    </source>
</evidence>
<feature type="domain" description="CUB" evidence="32">
    <location>
        <begin position="624"/>
        <end position="737"/>
    </location>
</feature>
<comment type="caution">
    <text evidence="29">Lacks conserved residue(s) required for the propagation of feature annotation.</text>
</comment>
<dbReference type="Gene3D" id="2.60.120.290">
    <property type="entry name" value="Spermadhesin, CUB domain"/>
    <property type="match status" value="26"/>
</dbReference>
<dbReference type="SMART" id="SM00179">
    <property type="entry name" value="EGF_CA"/>
    <property type="match status" value="7"/>
</dbReference>
<feature type="domain" description="EGF-like" evidence="33">
    <location>
        <begin position="194"/>
        <end position="235"/>
    </location>
</feature>
<feature type="domain" description="CUB" evidence="32">
    <location>
        <begin position="1702"/>
        <end position="1830"/>
    </location>
</feature>
<evidence type="ECO:0000256" key="29">
    <source>
        <dbReference type="PROSITE-ProRule" id="PRU00076"/>
    </source>
</evidence>
<dbReference type="GO" id="GO:0015031">
    <property type="term" value="P:protein transport"/>
    <property type="evidence" value="ECO:0007669"/>
    <property type="project" value="UniProtKB-KW"/>
</dbReference>
<dbReference type="CDD" id="cd22201">
    <property type="entry name" value="cubilin_NTD"/>
    <property type="match status" value="1"/>
</dbReference>
<feature type="domain" description="CUB" evidence="32">
    <location>
        <begin position="2315"/>
        <end position="2431"/>
    </location>
</feature>
<keyword evidence="18 29" id="KW-1015">Disulfide bond</keyword>
<dbReference type="PROSITE" id="PS01186">
    <property type="entry name" value="EGF_2"/>
    <property type="match status" value="3"/>
</dbReference>
<dbReference type="PROSITE" id="PS00010">
    <property type="entry name" value="ASX_HYDROXYL"/>
    <property type="match status" value="2"/>
</dbReference>
<dbReference type="FunFam" id="2.10.25.10:FF:000143">
    <property type="entry name" value="Protein crumbs 1"/>
    <property type="match status" value="1"/>
</dbReference>
<evidence type="ECO:0000256" key="7">
    <source>
        <dbReference type="ARBA" id="ARBA00022553"/>
    </source>
</evidence>
<evidence type="ECO:0000256" key="24">
    <source>
        <dbReference type="ARBA" id="ARBA00023765"/>
    </source>
</evidence>
<keyword evidence="17" id="KW-0472">Membrane</keyword>